<protein>
    <recommendedName>
        <fullName evidence="5">Pimeloyl-[acyl-carrier protein] methyl ester esterase</fullName>
        <ecNumber evidence="5">3.1.1.85</ecNumber>
    </recommendedName>
    <alternativeName>
        <fullName evidence="5">Biotin synthesis protein BioH</fullName>
    </alternativeName>
    <alternativeName>
        <fullName evidence="5">Carboxylesterase BioH</fullName>
    </alternativeName>
</protein>
<dbReference type="EMBL" id="JADWVN010000028">
    <property type="protein sequence ID" value="MBL7527987.1"/>
    <property type="molecule type" value="Genomic_DNA"/>
</dbReference>
<evidence type="ECO:0000259" key="6">
    <source>
        <dbReference type="Pfam" id="PF12697"/>
    </source>
</evidence>
<keyword evidence="4 5" id="KW-0378">Hydrolase</keyword>
<evidence type="ECO:0000256" key="1">
    <source>
        <dbReference type="ARBA" id="ARBA00022487"/>
    </source>
</evidence>
<evidence type="ECO:0000256" key="3">
    <source>
        <dbReference type="ARBA" id="ARBA00022756"/>
    </source>
</evidence>
<comment type="pathway">
    <text evidence="5">Cofactor biosynthesis; biotin biosynthesis.</text>
</comment>
<dbReference type="InterPro" id="IPR000073">
    <property type="entry name" value="AB_hydrolase_1"/>
</dbReference>
<dbReference type="PANTHER" id="PTHR43798:SF31">
    <property type="entry name" value="AB HYDROLASE SUPERFAMILY PROTEIN YCLE"/>
    <property type="match status" value="1"/>
</dbReference>
<comment type="similarity">
    <text evidence="5">Belongs to the AB hydrolase superfamily. Carboxylesterase BioH family.</text>
</comment>
<dbReference type="GO" id="GO:0016787">
    <property type="term" value="F:hydrolase activity"/>
    <property type="evidence" value="ECO:0007669"/>
    <property type="project" value="UniProtKB-KW"/>
</dbReference>
<keyword evidence="1 5" id="KW-0719">Serine esterase</keyword>
<evidence type="ECO:0000256" key="5">
    <source>
        <dbReference type="HAMAP-Rule" id="MF_01260"/>
    </source>
</evidence>
<comment type="caution">
    <text evidence="7">The sequence shown here is derived from an EMBL/GenBank/DDBJ whole genome shotgun (WGS) entry which is preliminary data.</text>
</comment>
<evidence type="ECO:0000313" key="8">
    <source>
        <dbReference type="Proteomes" id="UP000809910"/>
    </source>
</evidence>
<dbReference type="Proteomes" id="UP000809910">
    <property type="component" value="Unassembled WGS sequence"/>
</dbReference>
<dbReference type="InterPro" id="IPR050266">
    <property type="entry name" value="AB_hydrolase_sf"/>
</dbReference>
<evidence type="ECO:0000256" key="2">
    <source>
        <dbReference type="ARBA" id="ARBA00022490"/>
    </source>
</evidence>
<reference evidence="7 8" key="1">
    <citation type="submission" date="2020-12" db="EMBL/GenBank/DDBJ databases">
        <title>WGS of Legionella: environmental sample.</title>
        <authorList>
            <person name="Cristino S."/>
            <person name="Girolamini L."/>
            <person name="Salaris S."/>
            <person name="Pascale M.R."/>
            <person name="Mazzotta M."/>
            <person name="Orsini M."/>
            <person name="Grottola A."/>
        </authorList>
    </citation>
    <scope>NUCLEOTIDE SEQUENCE [LARGE SCALE GENOMIC DNA]</scope>
    <source>
        <strain evidence="7 8">30cs62</strain>
    </source>
</reference>
<dbReference type="HAMAP" id="MF_01260">
    <property type="entry name" value="Carboxylester"/>
    <property type="match status" value="1"/>
</dbReference>
<feature type="binding site" evidence="5">
    <location>
        <position position="220"/>
    </location>
    <ligand>
        <name>substrate</name>
    </ligand>
</feature>
<dbReference type="RefSeq" id="WP_203108566.1">
    <property type="nucleotide sequence ID" value="NZ_JADOBG010000007.1"/>
</dbReference>
<evidence type="ECO:0000313" key="7">
    <source>
        <dbReference type="EMBL" id="MBL7527987.1"/>
    </source>
</evidence>
<dbReference type="Gene3D" id="3.40.50.1820">
    <property type="entry name" value="alpha/beta hydrolase"/>
    <property type="match status" value="1"/>
</dbReference>
<dbReference type="PANTHER" id="PTHR43798">
    <property type="entry name" value="MONOACYLGLYCEROL LIPASE"/>
    <property type="match status" value="1"/>
</dbReference>
<feature type="domain" description="AB hydrolase-1" evidence="6">
    <location>
        <begin position="14"/>
        <end position="232"/>
    </location>
</feature>
<gene>
    <name evidence="5" type="primary">bioH</name>
    <name evidence="7" type="ORF">I5282_15610</name>
</gene>
<dbReference type="InterPro" id="IPR029058">
    <property type="entry name" value="AB_hydrolase_fold"/>
</dbReference>
<keyword evidence="3 5" id="KW-0093">Biotin biosynthesis</keyword>
<feature type="binding site" evidence="5">
    <location>
        <begin position="77"/>
        <end position="78"/>
    </location>
    <ligand>
        <name>substrate</name>
    </ligand>
</feature>
<sequence length="239" mass="27201">MTIHITSYGTGIPLVFFHGWGFDSQVWKPLVPYFEASYQLILVDLPGFGLSPIQDWNSFKSNLVSRLPPKFIVAGWSLGGLFATRLAIEEQDRIIKLVNITSSPRFISDVEWPGVSREVFAHFYNNLSQDINKTLQEFVNLQLNKHQFQFTSGVLPSKSGLESGLKILDEWDLRLGLNSLNTPTCFMFGRLDPITPVRTMNSMQAIYPDFKYVLFPKAAHMPFLSHTEAFVEQFSGFIQ</sequence>
<accession>A0ABS1WF60</accession>
<feature type="binding site" evidence="5">
    <location>
        <position position="20"/>
    </location>
    <ligand>
        <name>substrate</name>
    </ligand>
</feature>
<evidence type="ECO:0000256" key="4">
    <source>
        <dbReference type="ARBA" id="ARBA00022801"/>
    </source>
</evidence>
<feature type="active site" evidence="5">
    <location>
        <position position="220"/>
    </location>
</feature>
<dbReference type="EC" id="3.1.1.85" evidence="5"/>
<comment type="function">
    <text evidence="5">The physiological role of BioH is to remove the methyl group introduced by BioC when the pimeloyl moiety is complete. It allows to synthesize pimeloyl-ACP via the fatty acid synthetic pathway through the hydrolysis of the ester bonds of pimeloyl-ACP esters.</text>
</comment>
<proteinExistence type="inferred from homology"/>
<feature type="active site" description="Nucleophile" evidence="5">
    <location>
        <position position="77"/>
    </location>
</feature>
<comment type="catalytic activity">
    <reaction evidence="5">
        <text>6-carboxyhexanoyl-[ACP] methyl ester + H2O = 6-carboxyhexanoyl-[ACP] + methanol + H(+)</text>
        <dbReference type="Rhea" id="RHEA:42700"/>
        <dbReference type="Rhea" id="RHEA-COMP:9955"/>
        <dbReference type="Rhea" id="RHEA-COMP:10186"/>
        <dbReference type="ChEBI" id="CHEBI:15377"/>
        <dbReference type="ChEBI" id="CHEBI:15378"/>
        <dbReference type="ChEBI" id="CHEBI:17790"/>
        <dbReference type="ChEBI" id="CHEBI:78846"/>
        <dbReference type="ChEBI" id="CHEBI:82735"/>
        <dbReference type="EC" id="3.1.1.85"/>
    </reaction>
</comment>
<keyword evidence="8" id="KW-1185">Reference proteome</keyword>
<keyword evidence="2 5" id="KW-0963">Cytoplasm</keyword>
<organism evidence="7 8">
    <name type="scientific">Legionella bononiensis</name>
    <dbReference type="NCBI Taxonomy" id="2793102"/>
    <lineage>
        <taxon>Bacteria</taxon>
        <taxon>Pseudomonadati</taxon>
        <taxon>Pseudomonadota</taxon>
        <taxon>Gammaproteobacteria</taxon>
        <taxon>Legionellales</taxon>
        <taxon>Legionellaceae</taxon>
        <taxon>Legionella</taxon>
    </lineage>
</organism>
<feature type="binding site" evidence="5">
    <location>
        <begin position="138"/>
        <end position="142"/>
    </location>
    <ligand>
        <name>substrate</name>
    </ligand>
</feature>
<comment type="subcellular location">
    <subcellularLocation>
        <location evidence="5">Cytoplasm</location>
    </subcellularLocation>
</comment>
<dbReference type="SUPFAM" id="SSF53474">
    <property type="entry name" value="alpha/beta-Hydrolases"/>
    <property type="match status" value="1"/>
</dbReference>
<dbReference type="Pfam" id="PF12697">
    <property type="entry name" value="Abhydrolase_6"/>
    <property type="match status" value="1"/>
</dbReference>
<feature type="active site" evidence="5">
    <location>
        <position position="192"/>
    </location>
</feature>
<comment type="subunit">
    <text evidence="5">Monomer.</text>
</comment>
<name>A0ABS1WF60_9GAMM</name>
<dbReference type="InterPro" id="IPR010076">
    <property type="entry name" value="BioH"/>
</dbReference>